<dbReference type="Gene3D" id="3.40.350.10">
    <property type="entry name" value="Creatinase/prolidase N-terminal domain"/>
    <property type="match status" value="1"/>
</dbReference>
<keyword evidence="3 10" id="KW-0235">DNA replication</keyword>
<dbReference type="SMART" id="SM01285">
    <property type="entry name" value="FACT-Spt16_Nlob"/>
    <property type="match status" value="1"/>
</dbReference>
<keyword evidence="2 10" id="KW-0158">Chromosome</keyword>
<dbReference type="OrthoDB" id="10251642at2759"/>
<comment type="caution">
    <text evidence="15">The sequence shown here is derived from an EMBL/GenBank/DDBJ whole genome shotgun (WGS) entry which is preliminary data.</text>
</comment>
<dbReference type="PANTHER" id="PTHR13980:SF15">
    <property type="entry name" value="FACT COMPLEX SUBUNIT SPT16"/>
    <property type="match status" value="1"/>
</dbReference>
<dbReference type="Gene3D" id="2.30.29.30">
    <property type="entry name" value="Pleckstrin-homology domain (PH domain)/Phosphotyrosine-binding domain (PTB)"/>
    <property type="match status" value="1"/>
</dbReference>
<reference evidence="15" key="1">
    <citation type="submission" date="2021-02" db="EMBL/GenBank/DDBJ databases">
        <authorList>
            <person name="Nowell W R."/>
        </authorList>
    </citation>
    <scope>NUCLEOTIDE SEQUENCE</scope>
    <source>
        <strain evidence="15">Ploen Becks lab</strain>
    </source>
</reference>
<gene>
    <name evidence="15" type="ORF">OXX778_LOCUS11872</name>
</gene>
<dbReference type="FunFam" id="3.90.230.10:FF:000005">
    <property type="entry name" value="FACT complex subunit spt16"/>
    <property type="match status" value="1"/>
</dbReference>
<dbReference type="FunFam" id="2.30.29.30:FF:000017">
    <property type="entry name" value="FACT complex subunit SPT16"/>
    <property type="match status" value="1"/>
</dbReference>
<keyword evidence="4 10" id="KW-0227">DNA damage</keyword>
<feature type="compositionally biased region" description="Polar residues" evidence="11">
    <location>
        <begin position="1034"/>
        <end position="1046"/>
    </location>
</feature>
<dbReference type="GO" id="GO:0006368">
    <property type="term" value="P:transcription elongation by RNA polymerase II"/>
    <property type="evidence" value="ECO:0007669"/>
    <property type="project" value="TreeGrafter"/>
</dbReference>
<dbReference type="InterPro" id="IPR013719">
    <property type="entry name" value="RTT106/SPT16-like_middle_dom"/>
</dbReference>
<feature type="domain" description="Histone chaperone RTT106/FACT complex subunit SPT16-like middle" evidence="14">
    <location>
        <begin position="816"/>
        <end position="906"/>
    </location>
</feature>
<feature type="compositionally biased region" description="Acidic residues" evidence="11">
    <location>
        <begin position="937"/>
        <end position="986"/>
    </location>
</feature>
<dbReference type="SUPFAM" id="SSF55920">
    <property type="entry name" value="Creatinase/aminopeptidase"/>
    <property type="match status" value="1"/>
</dbReference>
<evidence type="ECO:0000256" key="4">
    <source>
        <dbReference type="ARBA" id="ARBA00022763"/>
    </source>
</evidence>
<dbReference type="Pfam" id="PF14826">
    <property type="entry name" value="FACT-Spt16_Nlob"/>
    <property type="match status" value="1"/>
</dbReference>
<feature type="domain" description="FACT complex subunit SPT16 middle" evidence="13">
    <location>
        <begin position="534"/>
        <end position="699"/>
    </location>
</feature>
<dbReference type="InterPro" id="IPR056595">
    <property type="entry name" value="Fact-SPT16_PH"/>
</dbReference>
<dbReference type="AlphaFoldDB" id="A0A814A8C3"/>
<dbReference type="FunFam" id="2.30.29.150:FF:000003">
    <property type="entry name" value="FACT complex subunit SPT16"/>
    <property type="match status" value="1"/>
</dbReference>
<dbReference type="Pfam" id="PF00557">
    <property type="entry name" value="Peptidase_M24"/>
    <property type="match status" value="1"/>
</dbReference>
<evidence type="ECO:0000313" key="15">
    <source>
        <dbReference type="EMBL" id="CAF0910404.1"/>
    </source>
</evidence>
<dbReference type="Pfam" id="PF21091">
    <property type="entry name" value="SPT16_C"/>
    <property type="match status" value="1"/>
</dbReference>
<dbReference type="Gene3D" id="3.90.230.10">
    <property type="entry name" value="Creatinase/methionine aminopeptidase superfamily"/>
    <property type="match status" value="1"/>
</dbReference>
<dbReference type="Pfam" id="PF08512">
    <property type="entry name" value="Rttp106-like_middle"/>
    <property type="match status" value="1"/>
</dbReference>
<dbReference type="SMART" id="SM01286">
    <property type="entry name" value="SPT16"/>
    <property type="match status" value="1"/>
</dbReference>
<dbReference type="InterPro" id="IPR048969">
    <property type="entry name" value="FACT_SPT16_C"/>
</dbReference>
<keyword evidence="16" id="KW-1185">Reference proteome</keyword>
<dbReference type="InterPro" id="IPR033825">
    <property type="entry name" value="Spt16_M24"/>
</dbReference>
<dbReference type="SMART" id="SM01287">
    <property type="entry name" value="Rtt106"/>
    <property type="match status" value="1"/>
</dbReference>
<comment type="subunit">
    <text evidence="10">Component of the FACT complex.</text>
</comment>
<keyword evidence="6" id="KW-0175">Coiled coil</keyword>
<evidence type="ECO:0000256" key="5">
    <source>
        <dbReference type="ARBA" id="ARBA00023015"/>
    </source>
</evidence>
<dbReference type="InterPro" id="IPR040258">
    <property type="entry name" value="Spt16"/>
</dbReference>
<dbReference type="Proteomes" id="UP000663879">
    <property type="component" value="Unassembled WGS sequence"/>
</dbReference>
<evidence type="ECO:0000259" key="12">
    <source>
        <dbReference type="SMART" id="SM01285"/>
    </source>
</evidence>
<dbReference type="Gene3D" id="2.30.29.210">
    <property type="entry name" value="FACT complex subunit Spt16p/Cdc68p"/>
    <property type="match status" value="1"/>
</dbReference>
<dbReference type="GO" id="GO:0006260">
    <property type="term" value="P:DNA replication"/>
    <property type="evidence" value="ECO:0007669"/>
    <property type="project" value="UniProtKB-KW"/>
</dbReference>
<dbReference type="InterPro" id="IPR029149">
    <property type="entry name" value="Creatin/AminoP/Spt16_N"/>
</dbReference>
<evidence type="ECO:0000256" key="11">
    <source>
        <dbReference type="SAM" id="MobiDB-lite"/>
    </source>
</evidence>
<feature type="domain" description="FACT complex subunit SPT16 N-terminal lobe" evidence="12">
    <location>
        <begin position="4"/>
        <end position="164"/>
    </location>
</feature>
<evidence type="ECO:0000256" key="10">
    <source>
        <dbReference type="RuleBase" id="RU367052"/>
    </source>
</evidence>
<organism evidence="15 16">
    <name type="scientific">Brachionus calyciflorus</name>
    <dbReference type="NCBI Taxonomy" id="104777"/>
    <lineage>
        <taxon>Eukaryota</taxon>
        <taxon>Metazoa</taxon>
        <taxon>Spiralia</taxon>
        <taxon>Gnathifera</taxon>
        <taxon>Rotifera</taxon>
        <taxon>Eurotatoria</taxon>
        <taxon>Monogononta</taxon>
        <taxon>Pseudotrocha</taxon>
        <taxon>Ploima</taxon>
        <taxon>Brachionidae</taxon>
        <taxon>Brachionus</taxon>
    </lineage>
</organism>
<dbReference type="GO" id="GO:0035101">
    <property type="term" value="C:FACT complex"/>
    <property type="evidence" value="ECO:0007669"/>
    <property type="project" value="UniProtKB-UniRule"/>
</dbReference>
<comment type="function">
    <text evidence="10">Component of the FACT complex, a general chromatin factor that acts to reorganize nucleosomes. The FACT complex is involved in multiple processes that require DNA as a template such as mRNA elongation, DNA replication and DNA repair. During transcription elongation the FACT complex acts as a histone chaperone that both destabilizes and restores nucleosomal structure. It facilitates the passage of RNA polymerase II and transcription by promoting the dissociation of one histone H2A-H2B dimer from the nucleosome, then subsequently promotes the reestablishment of the nucleosome following the passage of RNA polymerase II.</text>
</comment>
<dbReference type="Pfam" id="PF24824">
    <property type="entry name" value="PH_SPT16"/>
    <property type="match status" value="1"/>
</dbReference>
<evidence type="ECO:0000256" key="7">
    <source>
        <dbReference type="ARBA" id="ARBA00023163"/>
    </source>
</evidence>
<dbReference type="InterPro" id="IPR036005">
    <property type="entry name" value="Creatinase/aminopeptidase-like"/>
</dbReference>
<evidence type="ECO:0000256" key="2">
    <source>
        <dbReference type="ARBA" id="ARBA00022454"/>
    </source>
</evidence>
<sequence length="1046" mass="119439">MPDLDKETFSKRIKRLYTYWQNTKNENETMDAICVVTGTDSDSSYYKTTAIQQWLFGVEVTDTAILFLDKLVVIIASPKKLQFFKQIENGKENDHLPRFKFITREKNESDKAFLTEAIELIKKSKDGKKIGTFPKEKFEGEFFKDWNKTMDQAGFEKIDASAIVASILAVKDDIELNNVKKASEITNKIFSKYLKDQIINIIDGEKKVKHAKLSEGVEQAVNDSKYVSGSDKQLVEICYPAIVQSGGNYSLKFSATSDKNNLHYGTIICALGFRYKNYCSNIVRTLMVDPPEKMQENYKYLLTLEEELIASLKEGVKLSELYDKIRQKCQDERPELVDKLTPNFGFLIGIEFREANYLISNKCTNTVKAGMTFQVSIGLSDLTNSDAKDNESKKYALFIGDTVQVNKDEAATILTQSKKKMENVGIFIKDEEGDEESEEEKTDGKKKKEETVDLLTRSTRGALIQNKTRSDTNQEQARREHQKELAKRLNEEARERLLAQKGPATKEKVRKAITAYRNAAQLPYKQTEIQELKIYVDKGHETIILPIFGCPTPFHISTLKNLSSSVEGDFTYLRLNFFHPGVAVNKPTAGTSSEGTYPNQDCVYIKEITYRATNIKEAGEISAPSTNLGLAFKYIKDMQKEFKEKEHEEKEKEGMVKQDSLILSNNKNNPKLKDLYIRPSTTQKRTPGTIEAHTNGFLYTSLRGEKVEILYNNIKHAIFQPCDHEIIILVHFHLKHAIMYGKKKIIDIQFYTEVGEVITDLGKHTKSGDRDDLIAEQAEREMRKKLNLAFKSFIEKVEGLTNHQIQFEKPFRDLGFNGTPNRSMVLLQPTSSCLINVTEQPPFVLTLDQIELIHFERVSFHLKNFDMVFIFKDYNKKVVMITSIPMNQLDQIKEWLNSCDIKYTEGLQSFNWPKIMKTITDDPEGFFDQGGWNFLEPESDEEVKEVDNDISDEEDDAYAPTESEDESESESESDYSGSDESDESESESGSGSESDDESGKSWSELEEEAKRADMEIDSDESDHDAKKRKKPMANSKSTSSAKKPRR</sequence>
<protein>
    <recommendedName>
        <fullName evidence="10">FACT complex subunit</fullName>
    </recommendedName>
</protein>
<evidence type="ECO:0000256" key="8">
    <source>
        <dbReference type="ARBA" id="ARBA00023204"/>
    </source>
</evidence>
<dbReference type="FunFam" id="2.30.29.210:FF:000001">
    <property type="entry name" value="FACT complex subunit spt16"/>
    <property type="match status" value="1"/>
</dbReference>
<evidence type="ECO:0000256" key="3">
    <source>
        <dbReference type="ARBA" id="ARBA00022705"/>
    </source>
</evidence>
<evidence type="ECO:0000259" key="13">
    <source>
        <dbReference type="SMART" id="SM01286"/>
    </source>
</evidence>
<dbReference type="InterPro" id="IPR011993">
    <property type="entry name" value="PH-like_dom_sf"/>
</dbReference>
<feature type="region of interest" description="Disordered" evidence="11">
    <location>
        <begin position="927"/>
        <end position="1046"/>
    </location>
</feature>
<dbReference type="CDD" id="cd01091">
    <property type="entry name" value="CDC68-like"/>
    <property type="match status" value="1"/>
</dbReference>
<dbReference type="InterPro" id="IPR029148">
    <property type="entry name" value="FACT-SPT16_Nlobe"/>
</dbReference>
<dbReference type="EMBL" id="CAJNOC010002066">
    <property type="protein sequence ID" value="CAF0910404.1"/>
    <property type="molecule type" value="Genomic_DNA"/>
</dbReference>
<evidence type="ECO:0000256" key="6">
    <source>
        <dbReference type="ARBA" id="ARBA00023054"/>
    </source>
</evidence>
<evidence type="ECO:0000256" key="1">
    <source>
        <dbReference type="ARBA" id="ARBA00010779"/>
    </source>
</evidence>
<keyword evidence="5 10" id="KW-0805">Transcription regulation</keyword>
<dbReference type="GO" id="GO:0032786">
    <property type="term" value="P:positive regulation of DNA-templated transcription, elongation"/>
    <property type="evidence" value="ECO:0007669"/>
    <property type="project" value="UniProtKB-ARBA"/>
</dbReference>
<dbReference type="PANTHER" id="PTHR13980">
    <property type="entry name" value="CDC68 RELATED"/>
    <property type="match status" value="1"/>
</dbReference>
<feature type="compositionally biased region" description="Acidic residues" evidence="11">
    <location>
        <begin position="431"/>
        <end position="441"/>
    </location>
</feature>
<dbReference type="GO" id="GO:0006281">
    <property type="term" value="P:DNA repair"/>
    <property type="evidence" value="ECO:0007669"/>
    <property type="project" value="UniProtKB-UniRule"/>
</dbReference>
<proteinExistence type="inferred from homology"/>
<dbReference type="Pfam" id="PF08644">
    <property type="entry name" value="SPT16"/>
    <property type="match status" value="1"/>
</dbReference>
<keyword evidence="8 10" id="KW-0234">DNA repair</keyword>
<keyword evidence="7 10" id="KW-0804">Transcription</keyword>
<accession>A0A814A8C3</accession>
<evidence type="ECO:0000259" key="14">
    <source>
        <dbReference type="SMART" id="SM01287"/>
    </source>
</evidence>
<dbReference type="InterPro" id="IPR000994">
    <property type="entry name" value="Pept_M24"/>
</dbReference>
<name>A0A814A8C3_9BILA</name>
<evidence type="ECO:0000256" key="9">
    <source>
        <dbReference type="ARBA" id="ARBA00023242"/>
    </source>
</evidence>
<feature type="region of interest" description="Disordered" evidence="11">
    <location>
        <begin position="429"/>
        <end position="450"/>
    </location>
</feature>
<keyword evidence="9 10" id="KW-0539">Nucleus</keyword>
<comment type="subcellular location">
    <subcellularLocation>
        <location evidence="10">Nucleus</location>
    </subcellularLocation>
    <subcellularLocation>
        <location evidence="10">Chromosome</location>
    </subcellularLocation>
</comment>
<evidence type="ECO:0000313" key="16">
    <source>
        <dbReference type="Proteomes" id="UP000663879"/>
    </source>
</evidence>
<dbReference type="Gene3D" id="2.30.29.150">
    <property type="match status" value="1"/>
</dbReference>
<dbReference type="InterPro" id="IPR013953">
    <property type="entry name" value="FACT_SPT16_M"/>
</dbReference>
<dbReference type="GO" id="GO:0031491">
    <property type="term" value="F:nucleosome binding"/>
    <property type="evidence" value="ECO:0007669"/>
    <property type="project" value="TreeGrafter"/>
</dbReference>
<comment type="similarity">
    <text evidence="1 10">Belongs to the peptidase M24 family. SPT16 subfamily.</text>
</comment>